<accession>A0A8C9FWX4</accession>
<dbReference type="Proteomes" id="UP000694428">
    <property type="component" value="Unplaced"/>
</dbReference>
<dbReference type="InterPro" id="IPR001680">
    <property type="entry name" value="WD40_rpt"/>
</dbReference>
<organism evidence="5 6">
    <name type="scientific">Pavo cristatus</name>
    <name type="common">Indian peafowl</name>
    <name type="synonym">Blue peafowl</name>
    <dbReference type="NCBI Taxonomy" id="9049"/>
    <lineage>
        <taxon>Eukaryota</taxon>
        <taxon>Metazoa</taxon>
        <taxon>Chordata</taxon>
        <taxon>Craniata</taxon>
        <taxon>Vertebrata</taxon>
        <taxon>Euteleostomi</taxon>
        <taxon>Archelosauria</taxon>
        <taxon>Archosauria</taxon>
        <taxon>Dinosauria</taxon>
        <taxon>Saurischia</taxon>
        <taxon>Theropoda</taxon>
        <taxon>Coelurosauria</taxon>
        <taxon>Aves</taxon>
        <taxon>Neognathae</taxon>
        <taxon>Galloanserae</taxon>
        <taxon>Galliformes</taxon>
        <taxon>Phasianidae</taxon>
        <taxon>Phasianinae</taxon>
        <taxon>Pavo</taxon>
    </lineage>
</organism>
<dbReference type="GO" id="GO:0005868">
    <property type="term" value="C:cytoplasmic dynein complex"/>
    <property type="evidence" value="ECO:0007669"/>
    <property type="project" value="TreeGrafter"/>
</dbReference>
<protein>
    <recommendedName>
        <fullName evidence="7">Dynein cytoplasmic 1 intermediate chain 1</fullName>
    </recommendedName>
</protein>
<proteinExistence type="predicted"/>
<evidence type="ECO:0000256" key="1">
    <source>
        <dbReference type="ARBA" id="ARBA00004496"/>
    </source>
</evidence>
<keyword evidence="4" id="KW-0677">Repeat</keyword>
<dbReference type="AlphaFoldDB" id="A0A8C9FWX4"/>
<keyword evidence="6" id="KW-1185">Reference proteome</keyword>
<dbReference type="InterPro" id="IPR015943">
    <property type="entry name" value="WD40/YVTN_repeat-like_dom_sf"/>
</dbReference>
<comment type="subcellular location">
    <subcellularLocation>
        <location evidence="1">Cytoplasm</location>
    </subcellularLocation>
</comment>
<sequence length="127" mass="14245">MLLSALQHNKPLYSFEDNADYVYDVMWSPVHPALFACVDGMGRLDLWNLNNDTEVPTASVTIEGASALNRVRWAQAGKEVAVGDSEGRIWIYDVGEVLILLFLIKRNEHEEENTGTERISVVLKLAL</sequence>
<name>A0A8C9FWX4_PAVCR</name>
<evidence type="ECO:0008006" key="7">
    <source>
        <dbReference type="Google" id="ProtNLM"/>
    </source>
</evidence>
<dbReference type="PANTHER" id="PTHR12442">
    <property type="entry name" value="DYNEIN INTERMEDIATE CHAIN"/>
    <property type="match status" value="1"/>
</dbReference>
<evidence type="ECO:0000313" key="6">
    <source>
        <dbReference type="Proteomes" id="UP000694428"/>
    </source>
</evidence>
<dbReference type="InterPro" id="IPR050687">
    <property type="entry name" value="Dynein_IC"/>
</dbReference>
<dbReference type="GO" id="GO:0045503">
    <property type="term" value="F:dynein light chain binding"/>
    <property type="evidence" value="ECO:0007669"/>
    <property type="project" value="TreeGrafter"/>
</dbReference>
<dbReference type="GO" id="GO:0005737">
    <property type="term" value="C:cytoplasm"/>
    <property type="evidence" value="ECO:0007669"/>
    <property type="project" value="UniProtKB-SubCell"/>
</dbReference>
<keyword evidence="3" id="KW-0853">WD repeat</keyword>
<reference evidence="5" key="2">
    <citation type="submission" date="2025-09" db="UniProtKB">
        <authorList>
            <consortium name="Ensembl"/>
        </authorList>
    </citation>
    <scope>IDENTIFICATION</scope>
</reference>
<keyword evidence="2" id="KW-0963">Cytoplasm</keyword>
<evidence type="ECO:0000256" key="2">
    <source>
        <dbReference type="ARBA" id="ARBA00022490"/>
    </source>
</evidence>
<dbReference type="GO" id="GO:0045504">
    <property type="term" value="F:dynein heavy chain binding"/>
    <property type="evidence" value="ECO:0007669"/>
    <property type="project" value="TreeGrafter"/>
</dbReference>
<dbReference type="SUPFAM" id="SSF50978">
    <property type="entry name" value="WD40 repeat-like"/>
    <property type="match status" value="1"/>
</dbReference>
<dbReference type="Gene3D" id="2.130.10.10">
    <property type="entry name" value="YVTN repeat-like/Quinoprotein amine dehydrogenase"/>
    <property type="match status" value="1"/>
</dbReference>
<reference evidence="5" key="1">
    <citation type="submission" date="2025-08" db="UniProtKB">
        <authorList>
            <consortium name="Ensembl"/>
        </authorList>
    </citation>
    <scope>IDENTIFICATION</scope>
</reference>
<evidence type="ECO:0000313" key="5">
    <source>
        <dbReference type="Ensembl" id="ENSPSTP00000022315.1"/>
    </source>
</evidence>
<evidence type="ECO:0000256" key="3">
    <source>
        <dbReference type="ARBA" id="ARBA00022574"/>
    </source>
</evidence>
<dbReference type="GO" id="GO:0010970">
    <property type="term" value="P:transport along microtubule"/>
    <property type="evidence" value="ECO:0007669"/>
    <property type="project" value="TreeGrafter"/>
</dbReference>
<dbReference type="PANTHER" id="PTHR12442:SF34">
    <property type="entry name" value="CYTOPLASMIC DYNEIN 1 INTERMEDIATE CHAIN 1"/>
    <property type="match status" value="1"/>
</dbReference>
<dbReference type="SMART" id="SM00320">
    <property type="entry name" value="WD40"/>
    <property type="match status" value="2"/>
</dbReference>
<dbReference type="Ensembl" id="ENSPSTT00000023428.1">
    <property type="protein sequence ID" value="ENSPSTP00000022315.1"/>
    <property type="gene ID" value="ENSPSTG00000016353.1"/>
</dbReference>
<evidence type="ECO:0000256" key="4">
    <source>
        <dbReference type="ARBA" id="ARBA00022737"/>
    </source>
</evidence>
<dbReference type="InterPro" id="IPR036322">
    <property type="entry name" value="WD40_repeat_dom_sf"/>
</dbReference>